<dbReference type="Proteomes" id="UP000789901">
    <property type="component" value="Unassembled WGS sequence"/>
</dbReference>
<name>A0ABN7VA04_GIGMA</name>
<proteinExistence type="predicted"/>
<comment type="caution">
    <text evidence="1">The sequence shown here is derived from an EMBL/GenBank/DDBJ whole genome shotgun (WGS) entry which is preliminary data.</text>
</comment>
<protein>
    <submittedName>
        <fullName evidence="1">14106_t:CDS:1</fullName>
    </submittedName>
</protein>
<dbReference type="EMBL" id="CAJVQB010011411">
    <property type="protein sequence ID" value="CAG8747557.1"/>
    <property type="molecule type" value="Genomic_DNA"/>
</dbReference>
<reference evidence="1 2" key="1">
    <citation type="submission" date="2021-06" db="EMBL/GenBank/DDBJ databases">
        <authorList>
            <person name="Kallberg Y."/>
            <person name="Tangrot J."/>
            <person name="Rosling A."/>
        </authorList>
    </citation>
    <scope>NUCLEOTIDE SEQUENCE [LARGE SCALE GENOMIC DNA]</scope>
    <source>
        <strain evidence="1 2">120-4 pot B 10/14</strain>
    </source>
</reference>
<accession>A0ABN7VA04</accession>
<gene>
    <name evidence="1" type="ORF">GMARGA_LOCUS16036</name>
</gene>
<sequence length="57" mass="6284">GILKREWAVLPPLSRSAAMPEDVTARAIWPLEPQGSTIKSLLLVVDKISTFINSYGF</sequence>
<evidence type="ECO:0000313" key="2">
    <source>
        <dbReference type="Proteomes" id="UP000789901"/>
    </source>
</evidence>
<feature type="non-terminal residue" evidence="1">
    <location>
        <position position="1"/>
    </location>
</feature>
<evidence type="ECO:0000313" key="1">
    <source>
        <dbReference type="EMBL" id="CAG8747557.1"/>
    </source>
</evidence>
<organism evidence="1 2">
    <name type="scientific">Gigaspora margarita</name>
    <dbReference type="NCBI Taxonomy" id="4874"/>
    <lineage>
        <taxon>Eukaryota</taxon>
        <taxon>Fungi</taxon>
        <taxon>Fungi incertae sedis</taxon>
        <taxon>Mucoromycota</taxon>
        <taxon>Glomeromycotina</taxon>
        <taxon>Glomeromycetes</taxon>
        <taxon>Diversisporales</taxon>
        <taxon>Gigasporaceae</taxon>
        <taxon>Gigaspora</taxon>
    </lineage>
</organism>
<keyword evidence="2" id="KW-1185">Reference proteome</keyword>